<reference evidence="3 4" key="1">
    <citation type="journal article" date="2019" name="Genome Biol. Evol.">
        <title>Insights into the evolution of the New World diploid cottons (Gossypium, subgenus Houzingenia) based on genome sequencing.</title>
        <authorList>
            <person name="Grover C.E."/>
            <person name="Arick M.A. 2nd"/>
            <person name="Thrash A."/>
            <person name="Conover J.L."/>
            <person name="Sanders W.S."/>
            <person name="Peterson D.G."/>
            <person name="Frelichowski J.E."/>
            <person name="Scheffler J.A."/>
            <person name="Scheffler B.E."/>
            <person name="Wendel J.F."/>
        </authorList>
    </citation>
    <scope>NUCLEOTIDE SEQUENCE [LARGE SCALE GENOMIC DNA]</scope>
    <source>
        <strain evidence="3">4</strain>
        <tissue evidence="3">Leaf</tissue>
    </source>
</reference>
<accession>A0A7J9B3S6</accession>
<gene>
    <name evidence="3" type="ORF">Golax_020624</name>
</gene>
<keyword evidence="4" id="KW-1185">Reference proteome</keyword>
<dbReference type="Pfam" id="PF13962">
    <property type="entry name" value="PGG"/>
    <property type="match status" value="1"/>
</dbReference>
<dbReference type="GO" id="GO:0016020">
    <property type="term" value="C:membrane"/>
    <property type="evidence" value="ECO:0007669"/>
    <property type="project" value="TreeGrafter"/>
</dbReference>
<feature type="transmembrane region" description="Helical" evidence="1">
    <location>
        <begin position="137"/>
        <end position="158"/>
    </location>
</feature>
<evidence type="ECO:0000313" key="3">
    <source>
        <dbReference type="EMBL" id="MBA0730274.1"/>
    </source>
</evidence>
<keyword evidence="1" id="KW-1133">Transmembrane helix</keyword>
<keyword evidence="1" id="KW-0812">Transmembrane</keyword>
<dbReference type="InterPro" id="IPR026961">
    <property type="entry name" value="PGG_dom"/>
</dbReference>
<evidence type="ECO:0000313" key="4">
    <source>
        <dbReference type="Proteomes" id="UP000593574"/>
    </source>
</evidence>
<evidence type="ECO:0000259" key="2">
    <source>
        <dbReference type="Pfam" id="PF13962"/>
    </source>
</evidence>
<sequence>DLEAIRIILEKKGNLTKERDEDGHIPLHYAAHLGKVMVEQVQRFSLYVQIVAKKWTTKKQIKDLLEEIENDQVAQEPVRHFHLPNVSIERLEAIRNTHLIVAALIATVTFAAAITVPGGLESEKGSKQGNPFLIHEAAFKAFVVTNALAFIFSVSACWDLENDR</sequence>
<feature type="non-terminal residue" evidence="3">
    <location>
        <position position="1"/>
    </location>
</feature>
<dbReference type="PANTHER" id="PTHR24177">
    <property type="entry name" value="CASKIN"/>
    <property type="match status" value="1"/>
</dbReference>
<dbReference type="Proteomes" id="UP000593574">
    <property type="component" value="Unassembled WGS sequence"/>
</dbReference>
<keyword evidence="1" id="KW-0472">Membrane</keyword>
<name>A0A7J9B3S6_9ROSI</name>
<dbReference type="EMBL" id="JABEZV010443766">
    <property type="protein sequence ID" value="MBA0730274.1"/>
    <property type="molecule type" value="Genomic_DNA"/>
</dbReference>
<feature type="domain" description="PGG" evidence="2">
    <location>
        <begin position="89"/>
        <end position="156"/>
    </location>
</feature>
<feature type="transmembrane region" description="Helical" evidence="1">
    <location>
        <begin position="99"/>
        <end position="117"/>
    </location>
</feature>
<dbReference type="AlphaFoldDB" id="A0A7J9B3S6"/>
<evidence type="ECO:0000256" key="1">
    <source>
        <dbReference type="SAM" id="Phobius"/>
    </source>
</evidence>
<comment type="caution">
    <text evidence="3">The sequence shown here is derived from an EMBL/GenBank/DDBJ whole genome shotgun (WGS) entry which is preliminary data.</text>
</comment>
<protein>
    <recommendedName>
        <fullName evidence="2">PGG domain-containing protein</fullName>
    </recommendedName>
</protein>
<organism evidence="3 4">
    <name type="scientific">Gossypium laxum</name>
    <dbReference type="NCBI Taxonomy" id="34288"/>
    <lineage>
        <taxon>Eukaryota</taxon>
        <taxon>Viridiplantae</taxon>
        <taxon>Streptophyta</taxon>
        <taxon>Embryophyta</taxon>
        <taxon>Tracheophyta</taxon>
        <taxon>Spermatophyta</taxon>
        <taxon>Magnoliopsida</taxon>
        <taxon>eudicotyledons</taxon>
        <taxon>Gunneridae</taxon>
        <taxon>Pentapetalae</taxon>
        <taxon>rosids</taxon>
        <taxon>malvids</taxon>
        <taxon>Malvales</taxon>
        <taxon>Malvaceae</taxon>
        <taxon>Malvoideae</taxon>
        <taxon>Gossypium</taxon>
    </lineage>
</organism>
<proteinExistence type="predicted"/>
<dbReference type="PANTHER" id="PTHR24177:SF463">
    <property type="entry name" value="OS09G0331600 PROTEIN"/>
    <property type="match status" value="1"/>
</dbReference>